<dbReference type="PANTHER" id="PTHR47377">
    <property type="entry name" value="RHODANESE-LIKE DOMAIN-CONTAINING PROTEIN 4, CHLOROPLASTIC"/>
    <property type="match status" value="1"/>
</dbReference>
<dbReference type="Proteomes" id="UP000631114">
    <property type="component" value="Unassembled WGS sequence"/>
</dbReference>
<reference evidence="10 11" key="1">
    <citation type="submission" date="2020-10" db="EMBL/GenBank/DDBJ databases">
        <title>The Coptis chinensis genome and diversification of protoberbering-type alkaloids.</title>
        <authorList>
            <person name="Wang B."/>
            <person name="Shu S."/>
            <person name="Song C."/>
            <person name="Liu Y."/>
        </authorList>
    </citation>
    <scope>NUCLEOTIDE SEQUENCE [LARGE SCALE GENOMIC DNA]</scope>
    <source>
        <strain evidence="10">HL-2020</strain>
        <tissue evidence="10">Leaf</tissue>
    </source>
</reference>
<feature type="region of interest" description="Disordered" evidence="9">
    <location>
        <begin position="358"/>
        <end position="391"/>
    </location>
</feature>
<comment type="caution">
    <text evidence="10">The sequence shown here is derived from an EMBL/GenBank/DDBJ whole genome shotgun (WGS) entry which is preliminary data.</text>
</comment>
<dbReference type="Gene3D" id="3.40.250.10">
    <property type="entry name" value="Rhodanese-like domain"/>
    <property type="match status" value="1"/>
</dbReference>
<keyword evidence="6" id="KW-0809">Transit peptide</keyword>
<dbReference type="AlphaFoldDB" id="A0A835GV04"/>
<evidence type="ECO:0000256" key="7">
    <source>
        <dbReference type="ARBA" id="ARBA00022989"/>
    </source>
</evidence>
<comment type="subcellular location">
    <subcellularLocation>
        <location evidence="2">Membrane</location>
    </subcellularLocation>
    <subcellularLocation>
        <location evidence="1">Plastid</location>
        <location evidence="1">Chloroplast</location>
    </subcellularLocation>
</comment>
<keyword evidence="7" id="KW-1133">Transmembrane helix</keyword>
<dbReference type="SUPFAM" id="SSF52821">
    <property type="entry name" value="Rhodanese/Cell cycle control phosphatase"/>
    <property type="match status" value="1"/>
</dbReference>
<accession>A0A835GV04</accession>
<keyword evidence="5" id="KW-0812">Transmembrane</keyword>
<evidence type="ECO:0000256" key="2">
    <source>
        <dbReference type="ARBA" id="ARBA00004370"/>
    </source>
</evidence>
<dbReference type="PANTHER" id="PTHR47377:SF1">
    <property type="entry name" value="RHODANESE-LIKE DOMAIN-CONTAINING PROTEIN 4, CHLOROPLASTIC"/>
    <property type="match status" value="1"/>
</dbReference>
<feature type="compositionally biased region" description="Basic and acidic residues" evidence="9">
    <location>
        <begin position="358"/>
        <end position="368"/>
    </location>
</feature>
<dbReference type="OrthoDB" id="1927399at2759"/>
<evidence type="ECO:0000256" key="6">
    <source>
        <dbReference type="ARBA" id="ARBA00022946"/>
    </source>
</evidence>
<evidence type="ECO:0000256" key="8">
    <source>
        <dbReference type="ARBA" id="ARBA00023136"/>
    </source>
</evidence>
<evidence type="ECO:0000256" key="1">
    <source>
        <dbReference type="ARBA" id="ARBA00004229"/>
    </source>
</evidence>
<dbReference type="GO" id="GO:0009535">
    <property type="term" value="C:chloroplast thylakoid membrane"/>
    <property type="evidence" value="ECO:0007669"/>
    <property type="project" value="UniProtKB-ARBA"/>
</dbReference>
<evidence type="ECO:0000313" key="11">
    <source>
        <dbReference type="Proteomes" id="UP000631114"/>
    </source>
</evidence>
<proteinExistence type="predicted"/>
<dbReference type="InterPro" id="IPR036873">
    <property type="entry name" value="Rhodanese-like_dom_sf"/>
</dbReference>
<evidence type="ECO:0000256" key="3">
    <source>
        <dbReference type="ARBA" id="ARBA00022528"/>
    </source>
</evidence>
<evidence type="ECO:0000313" key="10">
    <source>
        <dbReference type="EMBL" id="KAF9587271.1"/>
    </source>
</evidence>
<evidence type="ECO:0000256" key="9">
    <source>
        <dbReference type="SAM" id="MobiDB-lite"/>
    </source>
</evidence>
<keyword evidence="4" id="KW-0934">Plastid</keyword>
<evidence type="ECO:0000256" key="5">
    <source>
        <dbReference type="ARBA" id="ARBA00022692"/>
    </source>
</evidence>
<name>A0A835GV04_9MAGN</name>
<dbReference type="EMBL" id="JADFTS010000012">
    <property type="protein sequence ID" value="KAF9587271.1"/>
    <property type="molecule type" value="Genomic_DNA"/>
</dbReference>
<dbReference type="FunFam" id="3.40.250.10:FF:000044">
    <property type="entry name" value="Rhodanese-like domain-containing protein 4, chloroplastic"/>
    <property type="match status" value="1"/>
</dbReference>
<keyword evidence="3" id="KW-0150">Chloroplast</keyword>
<gene>
    <name evidence="10" type="ORF">IFM89_039518</name>
</gene>
<keyword evidence="11" id="KW-1185">Reference proteome</keyword>
<organism evidence="10 11">
    <name type="scientific">Coptis chinensis</name>
    <dbReference type="NCBI Taxonomy" id="261450"/>
    <lineage>
        <taxon>Eukaryota</taxon>
        <taxon>Viridiplantae</taxon>
        <taxon>Streptophyta</taxon>
        <taxon>Embryophyta</taxon>
        <taxon>Tracheophyta</taxon>
        <taxon>Spermatophyta</taxon>
        <taxon>Magnoliopsida</taxon>
        <taxon>Ranunculales</taxon>
        <taxon>Ranunculaceae</taxon>
        <taxon>Coptidoideae</taxon>
        <taxon>Coptis</taxon>
    </lineage>
</organism>
<sequence length="402" mass="42826">MEALNAASFTPVSVLSERRTEPRKLPSLASTSQLKFTKSTTFNATPKKFSEVVQRRINGGLVFLSSVISAGLAKALTYEEVLQQSVSSSSTESSSNIDVGGVVDSVISFGKENPAVIIGGVTILAVPLVLSQIFKKPWGVESAKKAYEKIGEDADAQLLDIRSSVDFKEVGSPDIRGLKKKAVSVVYKGEDTPGFLKKLSLKFKEPENTTLFILDKFDGNSELVAELVTANGFKAAYAIKDGAEGKRGWMEGSAALPVALGLVAASGLSLLAFTEVETILQLVGSAVLIQLVGKKFLYAEDRKATLQQLDEFLTTKVAPKELVGEIKQIGKALLSPTVEKTAEGLIGDPPSTTVLKSEELKTEPEVKAAAEPPQINSVPKTEVKAAHSGTLSPYPYVTPALQ</sequence>
<protein>
    <submittedName>
        <fullName evidence="10">Uncharacterized protein</fullName>
    </submittedName>
</protein>
<evidence type="ECO:0000256" key="4">
    <source>
        <dbReference type="ARBA" id="ARBA00022640"/>
    </source>
</evidence>
<dbReference type="InterPro" id="IPR044240">
    <property type="entry name" value="STR4-like"/>
</dbReference>
<keyword evidence="8" id="KW-0472">Membrane</keyword>